<sequence length="300" mass="33179">MPTDSGNLAVGAHAFTTSTNATLTYFVTGTGPLVLVNVAPGWGCASGLYHTSFGQEIYDAFTLLHLECRGTRGSSFPEDMAQMSSWHMAEDVDHLREHLELEQLDVLGHSNGGVIALWYAIRFPTRVRRLVLMCSNLVGPRIEEVRQHYIRTMLAARPAEEADAVAAFHEYAASIPRLETDEQAGSYFDRFMPLYLSQPERDIMAWRAAFSEAPQVKVIKAHSLAESAHFDQEDQLGAVTAPTLVMVGKEDFICAPAVSEAMAANIKNSTLSVLDDAGHVPWIEQREKFAQVLFAFFDVK</sequence>
<dbReference type="GO" id="GO:0046464">
    <property type="term" value="P:acylglycerol catabolic process"/>
    <property type="evidence" value="ECO:0007669"/>
    <property type="project" value="TreeGrafter"/>
</dbReference>
<reference evidence="2 3" key="1">
    <citation type="journal article" date="2016" name="Mol. Biol. Evol.">
        <title>Comparative Genomics of Early-Diverging Mushroom-Forming Fungi Provides Insights into the Origins of Lignocellulose Decay Capabilities.</title>
        <authorList>
            <person name="Nagy L.G."/>
            <person name="Riley R."/>
            <person name="Tritt A."/>
            <person name="Adam C."/>
            <person name="Daum C."/>
            <person name="Floudas D."/>
            <person name="Sun H."/>
            <person name="Yadav J.S."/>
            <person name="Pangilinan J."/>
            <person name="Larsson K.H."/>
            <person name="Matsuura K."/>
            <person name="Barry K."/>
            <person name="Labutti K."/>
            <person name="Kuo R."/>
            <person name="Ohm R.A."/>
            <person name="Bhattacharya S.S."/>
            <person name="Shirouzu T."/>
            <person name="Yoshinaga Y."/>
            <person name="Martin F.M."/>
            <person name="Grigoriev I.V."/>
            <person name="Hibbett D.S."/>
        </authorList>
    </citation>
    <scope>NUCLEOTIDE SEQUENCE [LARGE SCALE GENOMIC DNA]</scope>
    <source>
        <strain evidence="2 3">HHB12029</strain>
    </source>
</reference>
<gene>
    <name evidence="2" type="ORF">EXIGLDRAFT_763836</name>
</gene>
<keyword evidence="3" id="KW-1185">Reference proteome</keyword>
<dbReference type="InParanoid" id="A0A165LQ65"/>
<dbReference type="Pfam" id="PF00561">
    <property type="entry name" value="Abhydrolase_1"/>
    <property type="match status" value="1"/>
</dbReference>
<dbReference type="Gene3D" id="3.40.50.1820">
    <property type="entry name" value="alpha/beta hydrolase"/>
    <property type="match status" value="1"/>
</dbReference>
<dbReference type="AlphaFoldDB" id="A0A165LQ65"/>
<dbReference type="GO" id="GO:0016020">
    <property type="term" value="C:membrane"/>
    <property type="evidence" value="ECO:0007669"/>
    <property type="project" value="TreeGrafter"/>
</dbReference>
<evidence type="ECO:0000313" key="2">
    <source>
        <dbReference type="EMBL" id="KZV98168.1"/>
    </source>
</evidence>
<dbReference type="InterPro" id="IPR029058">
    <property type="entry name" value="AB_hydrolase_fold"/>
</dbReference>
<dbReference type="InterPro" id="IPR000073">
    <property type="entry name" value="AB_hydrolase_1"/>
</dbReference>
<keyword evidence="2" id="KW-0378">Hydrolase</keyword>
<dbReference type="PANTHER" id="PTHR43798">
    <property type="entry name" value="MONOACYLGLYCEROL LIPASE"/>
    <property type="match status" value="1"/>
</dbReference>
<evidence type="ECO:0000313" key="3">
    <source>
        <dbReference type="Proteomes" id="UP000077266"/>
    </source>
</evidence>
<dbReference type="EMBL" id="KV425922">
    <property type="protein sequence ID" value="KZV98168.1"/>
    <property type="molecule type" value="Genomic_DNA"/>
</dbReference>
<dbReference type="InterPro" id="IPR050266">
    <property type="entry name" value="AB_hydrolase_sf"/>
</dbReference>
<dbReference type="Proteomes" id="UP000077266">
    <property type="component" value="Unassembled WGS sequence"/>
</dbReference>
<feature type="domain" description="AB hydrolase-1" evidence="1">
    <location>
        <begin position="40"/>
        <end position="282"/>
    </location>
</feature>
<evidence type="ECO:0000259" key="1">
    <source>
        <dbReference type="Pfam" id="PF00561"/>
    </source>
</evidence>
<organism evidence="2 3">
    <name type="scientific">Exidia glandulosa HHB12029</name>
    <dbReference type="NCBI Taxonomy" id="1314781"/>
    <lineage>
        <taxon>Eukaryota</taxon>
        <taxon>Fungi</taxon>
        <taxon>Dikarya</taxon>
        <taxon>Basidiomycota</taxon>
        <taxon>Agaricomycotina</taxon>
        <taxon>Agaricomycetes</taxon>
        <taxon>Auriculariales</taxon>
        <taxon>Exidiaceae</taxon>
        <taxon>Exidia</taxon>
    </lineage>
</organism>
<dbReference type="OrthoDB" id="2559954at2759"/>
<dbReference type="SUPFAM" id="SSF53474">
    <property type="entry name" value="alpha/beta-Hydrolases"/>
    <property type="match status" value="1"/>
</dbReference>
<name>A0A165LQ65_EXIGL</name>
<dbReference type="STRING" id="1314781.A0A165LQ65"/>
<protein>
    <submittedName>
        <fullName evidence="2">Alpha/beta-hydrolase</fullName>
    </submittedName>
</protein>
<dbReference type="PRINTS" id="PR00111">
    <property type="entry name" value="ABHYDROLASE"/>
</dbReference>
<dbReference type="GO" id="GO:0047372">
    <property type="term" value="F:monoacylglycerol lipase activity"/>
    <property type="evidence" value="ECO:0007669"/>
    <property type="project" value="TreeGrafter"/>
</dbReference>
<accession>A0A165LQ65</accession>
<proteinExistence type="predicted"/>
<dbReference type="PANTHER" id="PTHR43798:SF33">
    <property type="entry name" value="HYDROLASE, PUTATIVE (AFU_ORTHOLOGUE AFUA_2G14860)-RELATED"/>
    <property type="match status" value="1"/>
</dbReference>